<protein>
    <submittedName>
        <fullName evidence="1">Uncharacterized protein</fullName>
    </submittedName>
</protein>
<keyword evidence="2" id="KW-1185">Reference proteome</keyword>
<sequence length="328" mass="36699">MSQITEDRSSLQSYGRTFSTEDTNYSLPNDSAEHERLKLQHDAFKLLLGGNFLVPVHQEGSFRPILLTLVACLIDSPYTTKSQPNCETFWTFATAAMAREFPGAVVVGVDIAEPQSLRDVPPNVKFLKHNINSPLPFPDHYFDFVQMRIVPSLPDRKAIMQEISRILRPGGFVAFLEPAESFSGKTNTRTPALVEVDRLMVQSPHTPRARVGETNTTKPKSWSIAWDIAPMLRDATDSEGNLLFRTIQVKEVRVPVGTWPKDAVQKQIGEIIARVQMGLIDAFKPTFLTLKLLTGSEFDSLREAAQAEVEDGDLEIQSPIVYAWGRKS</sequence>
<evidence type="ECO:0000313" key="1">
    <source>
        <dbReference type="EMBL" id="KAH7904547.1"/>
    </source>
</evidence>
<evidence type="ECO:0000313" key="2">
    <source>
        <dbReference type="Proteomes" id="UP000790377"/>
    </source>
</evidence>
<gene>
    <name evidence="1" type="ORF">BJ138DRAFT_1119312</name>
</gene>
<dbReference type="Proteomes" id="UP000790377">
    <property type="component" value="Unassembled WGS sequence"/>
</dbReference>
<accession>A0ACB7ZV60</accession>
<organism evidence="1 2">
    <name type="scientific">Hygrophoropsis aurantiaca</name>
    <dbReference type="NCBI Taxonomy" id="72124"/>
    <lineage>
        <taxon>Eukaryota</taxon>
        <taxon>Fungi</taxon>
        <taxon>Dikarya</taxon>
        <taxon>Basidiomycota</taxon>
        <taxon>Agaricomycotina</taxon>
        <taxon>Agaricomycetes</taxon>
        <taxon>Agaricomycetidae</taxon>
        <taxon>Boletales</taxon>
        <taxon>Coniophorineae</taxon>
        <taxon>Hygrophoropsidaceae</taxon>
        <taxon>Hygrophoropsis</taxon>
    </lineage>
</organism>
<comment type="caution">
    <text evidence="1">The sequence shown here is derived from an EMBL/GenBank/DDBJ whole genome shotgun (WGS) entry which is preliminary data.</text>
</comment>
<reference evidence="1" key="1">
    <citation type="journal article" date="2021" name="New Phytol.">
        <title>Evolutionary innovations through gain and loss of genes in the ectomycorrhizal Boletales.</title>
        <authorList>
            <person name="Wu G."/>
            <person name="Miyauchi S."/>
            <person name="Morin E."/>
            <person name="Kuo A."/>
            <person name="Drula E."/>
            <person name="Varga T."/>
            <person name="Kohler A."/>
            <person name="Feng B."/>
            <person name="Cao Y."/>
            <person name="Lipzen A."/>
            <person name="Daum C."/>
            <person name="Hundley H."/>
            <person name="Pangilinan J."/>
            <person name="Johnson J."/>
            <person name="Barry K."/>
            <person name="LaButti K."/>
            <person name="Ng V."/>
            <person name="Ahrendt S."/>
            <person name="Min B."/>
            <person name="Choi I.G."/>
            <person name="Park H."/>
            <person name="Plett J.M."/>
            <person name="Magnuson J."/>
            <person name="Spatafora J.W."/>
            <person name="Nagy L.G."/>
            <person name="Henrissat B."/>
            <person name="Grigoriev I.V."/>
            <person name="Yang Z.L."/>
            <person name="Xu J."/>
            <person name="Martin F.M."/>
        </authorList>
    </citation>
    <scope>NUCLEOTIDE SEQUENCE</scope>
    <source>
        <strain evidence="1">ATCC 28755</strain>
    </source>
</reference>
<proteinExistence type="predicted"/>
<dbReference type="EMBL" id="MU268436">
    <property type="protein sequence ID" value="KAH7904547.1"/>
    <property type="molecule type" value="Genomic_DNA"/>
</dbReference>
<name>A0ACB7ZV60_9AGAM</name>